<keyword evidence="2" id="KW-0326">Glycosidase</keyword>
<dbReference type="SMART" id="SM00986">
    <property type="entry name" value="UDG"/>
    <property type="match status" value="1"/>
</dbReference>
<dbReference type="InterPro" id="IPR005122">
    <property type="entry name" value="Uracil-DNA_glycosylase-like"/>
</dbReference>
<protein>
    <submittedName>
        <fullName evidence="2">DNA-deoxyinosine glycosylase</fullName>
        <ecNumber evidence="2">3.2.2.15</ecNumber>
    </submittedName>
</protein>
<dbReference type="CDD" id="cd10032">
    <property type="entry name" value="UDG-F6_HDG"/>
    <property type="match status" value="1"/>
</dbReference>
<dbReference type="RefSeq" id="WP_256602804.1">
    <property type="nucleotide sequence ID" value="NZ_JANIBJ010000022.1"/>
</dbReference>
<sequence>MSDIRSFPPIAGKNARILILGSIPGKASLEAGQYYAHPRNQFWTIMAELLACGPLSDYPGKTQALLDANIALWDVMQSCYRPGSLDAAIDKSSVVANDFKSFLADHPHIRQIFFNGATAEQAFRRLVRPDLLKPDLHLQRLPSTSPAHAALNFQQKLECWRVIASGLNSVANH</sequence>
<gene>
    <name evidence="2" type="ORF">NP590_12665</name>
</gene>
<evidence type="ECO:0000313" key="2">
    <source>
        <dbReference type="EMBL" id="MCQ8104960.1"/>
    </source>
</evidence>
<keyword evidence="2" id="KW-0378">Hydrolase</keyword>
<evidence type="ECO:0000313" key="3">
    <source>
        <dbReference type="Proteomes" id="UP001524499"/>
    </source>
</evidence>
<dbReference type="Gene3D" id="3.40.470.10">
    <property type="entry name" value="Uracil-DNA glycosylase-like domain"/>
    <property type="match status" value="1"/>
</dbReference>
<dbReference type="InterPro" id="IPR036895">
    <property type="entry name" value="Uracil-DNA_glycosylase-like_sf"/>
</dbReference>
<dbReference type="EMBL" id="JANIBJ010000022">
    <property type="protein sequence ID" value="MCQ8104960.1"/>
    <property type="molecule type" value="Genomic_DNA"/>
</dbReference>
<comment type="caution">
    <text evidence="2">The sequence shown here is derived from an EMBL/GenBank/DDBJ whole genome shotgun (WGS) entry which is preliminary data.</text>
</comment>
<reference evidence="2 3" key="1">
    <citation type="submission" date="2022-07" db="EMBL/GenBank/DDBJ databases">
        <title>Methylomonas rivi sp. nov., Methylomonas rosea sp. nov., Methylomonas aureus sp. nov. and Methylomonas subterranea sp. nov., four novel methanotrophs isolated from a freshwater creek and the deep terrestrial subsurface.</title>
        <authorList>
            <person name="Abin C."/>
            <person name="Sankaranarayanan K."/>
            <person name="Garner C."/>
            <person name="Sindelar R."/>
            <person name="Kotary K."/>
            <person name="Garner R."/>
            <person name="Barclay S."/>
            <person name="Lawson P."/>
            <person name="Krumholz L."/>
        </authorList>
    </citation>
    <scope>NUCLEOTIDE SEQUENCE [LARGE SCALE GENOMIC DNA]</scope>
    <source>
        <strain evidence="2 3">SURF-2</strain>
    </source>
</reference>
<dbReference type="GO" id="GO:0033958">
    <property type="term" value="F:DNA-deoxyinosine glycosylase activity"/>
    <property type="evidence" value="ECO:0007669"/>
    <property type="project" value="UniProtKB-EC"/>
</dbReference>
<dbReference type="InterPro" id="IPR026353">
    <property type="entry name" value="Hypoxan-DNA_Glyclase"/>
</dbReference>
<keyword evidence="3" id="KW-1185">Reference proteome</keyword>
<dbReference type="SUPFAM" id="SSF52141">
    <property type="entry name" value="Uracil-DNA glycosylase-like"/>
    <property type="match status" value="1"/>
</dbReference>
<organism evidence="2 3">
    <name type="scientific">Methylomonas subterranea</name>
    <dbReference type="NCBI Taxonomy" id="2952225"/>
    <lineage>
        <taxon>Bacteria</taxon>
        <taxon>Pseudomonadati</taxon>
        <taxon>Pseudomonadota</taxon>
        <taxon>Gammaproteobacteria</taxon>
        <taxon>Methylococcales</taxon>
        <taxon>Methylococcaceae</taxon>
        <taxon>Methylomonas</taxon>
    </lineage>
</organism>
<feature type="domain" description="Uracil-DNA glycosylase-like" evidence="1">
    <location>
        <begin position="8"/>
        <end position="164"/>
    </location>
</feature>
<dbReference type="Pfam" id="PF03167">
    <property type="entry name" value="UDG"/>
    <property type="match status" value="1"/>
</dbReference>
<proteinExistence type="predicted"/>
<dbReference type="Proteomes" id="UP001524499">
    <property type="component" value="Unassembled WGS sequence"/>
</dbReference>
<evidence type="ECO:0000259" key="1">
    <source>
        <dbReference type="SMART" id="SM00986"/>
    </source>
</evidence>
<dbReference type="NCBIfam" id="TIGR04274">
    <property type="entry name" value="hypoxanDNAglyco"/>
    <property type="match status" value="1"/>
</dbReference>
<dbReference type="SMART" id="SM00987">
    <property type="entry name" value="UreE_C"/>
    <property type="match status" value="1"/>
</dbReference>
<dbReference type="EC" id="3.2.2.15" evidence="2"/>
<accession>A0ABT1THN1</accession>
<name>A0ABT1THN1_9GAMM</name>